<evidence type="ECO:0000313" key="9">
    <source>
        <dbReference type="EMBL" id="VEU82943.1"/>
    </source>
</evidence>
<dbReference type="AlphaFoldDB" id="A0A449BKN0"/>
<feature type="domain" description="Pseudouridine synthase I TruA alpha/beta" evidence="8">
    <location>
        <begin position="5"/>
        <end position="101"/>
    </location>
</feature>
<dbReference type="FunFam" id="3.30.70.580:FF:000001">
    <property type="entry name" value="tRNA pseudouridine synthase A"/>
    <property type="match status" value="1"/>
</dbReference>
<dbReference type="PANTHER" id="PTHR11142:SF0">
    <property type="entry name" value="TRNA PSEUDOURIDINE SYNTHASE-LIKE 1"/>
    <property type="match status" value="1"/>
</dbReference>
<dbReference type="Gene3D" id="3.30.70.580">
    <property type="entry name" value="Pseudouridine synthase I, catalytic domain, N-terminal subdomain"/>
    <property type="match status" value="1"/>
</dbReference>
<dbReference type="RefSeq" id="WP_035368585.1">
    <property type="nucleotide sequence ID" value="NZ_LR215050.1"/>
</dbReference>
<reference evidence="9 10" key="1">
    <citation type="submission" date="2019-01" db="EMBL/GenBank/DDBJ databases">
        <authorList>
            <consortium name="Pathogen Informatics"/>
        </authorList>
    </citation>
    <scope>NUCLEOTIDE SEQUENCE [LARGE SCALE GENOMIC DNA]</scope>
    <source>
        <strain evidence="9 10">NCTC10172</strain>
    </source>
</reference>
<keyword evidence="2 4" id="KW-0819">tRNA processing</keyword>
<dbReference type="Gene3D" id="3.30.70.660">
    <property type="entry name" value="Pseudouridine synthase I, catalytic domain, C-terminal subdomain"/>
    <property type="match status" value="1"/>
</dbReference>
<dbReference type="InterPro" id="IPR020097">
    <property type="entry name" value="PsdUridine_synth_TruA_a/b_dom"/>
</dbReference>
<comment type="function">
    <text evidence="4">Formation of pseudouridine at positions 38, 39 and 40 in the anticodon stem and loop of transfer RNAs.</text>
</comment>
<evidence type="ECO:0000256" key="6">
    <source>
        <dbReference type="PIRSR" id="PIRSR001430-2"/>
    </source>
</evidence>
<evidence type="ECO:0000256" key="3">
    <source>
        <dbReference type="ARBA" id="ARBA00023235"/>
    </source>
</evidence>
<dbReference type="InterPro" id="IPR020103">
    <property type="entry name" value="PsdUridine_synth_cat_dom_sf"/>
</dbReference>
<dbReference type="GO" id="GO:0031119">
    <property type="term" value="P:tRNA pseudouridine synthesis"/>
    <property type="evidence" value="ECO:0007669"/>
    <property type="project" value="UniProtKB-UniRule"/>
</dbReference>
<dbReference type="GO" id="GO:0160147">
    <property type="term" value="F:tRNA pseudouridine(38-40) synthase activity"/>
    <property type="evidence" value="ECO:0007669"/>
    <property type="project" value="UniProtKB-EC"/>
</dbReference>
<dbReference type="HAMAP" id="MF_00171">
    <property type="entry name" value="TruA"/>
    <property type="match status" value="1"/>
</dbReference>
<comment type="caution">
    <text evidence="4">Lacks conserved residue(s) required for the propagation of feature annotation.</text>
</comment>
<dbReference type="InterPro" id="IPR020094">
    <property type="entry name" value="TruA/RsuA/RluB/E/F_N"/>
</dbReference>
<accession>A0A449BKN0</accession>
<evidence type="ECO:0000259" key="8">
    <source>
        <dbReference type="Pfam" id="PF01416"/>
    </source>
</evidence>
<dbReference type="Pfam" id="PF01416">
    <property type="entry name" value="PseudoU_synth_1"/>
    <property type="match status" value="2"/>
</dbReference>
<dbReference type="SUPFAM" id="SSF55120">
    <property type="entry name" value="Pseudouridine synthase"/>
    <property type="match status" value="1"/>
</dbReference>
<dbReference type="PIRSF" id="PIRSF001430">
    <property type="entry name" value="tRNA_psdUrid_synth"/>
    <property type="match status" value="1"/>
</dbReference>
<organism evidence="9 10">
    <name type="scientific">Acholeplasma hippikon</name>
    <dbReference type="NCBI Taxonomy" id="264636"/>
    <lineage>
        <taxon>Bacteria</taxon>
        <taxon>Bacillati</taxon>
        <taxon>Mycoplasmatota</taxon>
        <taxon>Mollicutes</taxon>
        <taxon>Acholeplasmatales</taxon>
        <taxon>Acholeplasmataceae</taxon>
        <taxon>Acholeplasma</taxon>
    </lineage>
</organism>
<dbReference type="Proteomes" id="UP000290909">
    <property type="component" value="Chromosome"/>
</dbReference>
<proteinExistence type="inferred from homology"/>
<dbReference type="STRING" id="1408416.GCA_000702765_00408"/>
<dbReference type="EC" id="5.4.99.12" evidence="4"/>
<dbReference type="KEGG" id="ahk:NCTC10172_00971"/>
<evidence type="ECO:0000256" key="2">
    <source>
        <dbReference type="ARBA" id="ARBA00022694"/>
    </source>
</evidence>
<comment type="catalytic activity">
    <reaction evidence="4 7">
        <text>uridine(38/39/40) in tRNA = pseudouridine(38/39/40) in tRNA</text>
        <dbReference type="Rhea" id="RHEA:22376"/>
        <dbReference type="Rhea" id="RHEA-COMP:10085"/>
        <dbReference type="Rhea" id="RHEA-COMP:10087"/>
        <dbReference type="ChEBI" id="CHEBI:65314"/>
        <dbReference type="ChEBI" id="CHEBI:65315"/>
        <dbReference type="EC" id="5.4.99.12"/>
    </reaction>
</comment>
<dbReference type="InterPro" id="IPR001406">
    <property type="entry name" value="PsdUridine_synth_TruA"/>
</dbReference>
<evidence type="ECO:0000256" key="4">
    <source>
        <dbReference type="HAMAP-Rule" id="MF_00171"/>
    </source>
</evidence>
<evidence type="ECO:0000313" key="10">
    <source>
        <dbReference type="Proteomes" id="UP000290909"/>
    </source>
</evidence>
<feature type="active site" description="Nucleophile" evidence="4 5">
    <location>
        <position position="51"/>
    </location>
</feature>
<dbReference type="InterPro" id="IPR020095">
    <property type="entry name" value="PsdUridine_synth_TruA_C"/>
</dbReference>
<comment type="similarity">
    <text evidence="1 4 7">Belongs to the tRNA pseudouridine synthase TruA family.</text>
</comment>
<feature type="domain" description="Pseudouridine synthase I TruA alpha/beta" evidence="8">
    <location>
        <begin position="142"/>
        <end position="240"/>
    </location>
</feature>
<evidence type="ECO:0000256" key="5">
    <source>
        <dbReference type="PIRSR" id="PIRSR001430-1"/>
    </source>
</evidence>
<dbReference type="GO" id="GO:0003723">
    <property type="term" value="F:RNA binding"/>
    <property type="evidence" value="ECO:0007669"/>
    <property type="project" value="InterPro"/>
</dbReference>
<dbReference type="CDD" id="cd02570">
    <property type="entry name" value="PseudoU_synth_EcTruA"/>
    <property type="match status" value="1"/>
</dbReference>
<dbReference type="PANTHER" id="PTHR11142">
    <property type="entry name" value="PSEUDOURIDYLATE SYNTHASE"/>
    <property type="match status" value="1"/>
</dbReference>
<gene>
    <name evidence="4 9" type="primary">truA</name>
    <name evidence="9" type="ORF">NCTC10172_00971</name>
</gene>
<sequence>MRYKAVVSYDGTNYSGYQKQINDVSIQGAIEKAFRLMTQIDIPTFASSRTDKGVHALYQVLHFDADMDIPQERWVEGLNKRLPGDIRIKSVKKVNDDFHARHSSKSKTYIYKVAKKPSSAFTCNYEVYERGFDINLVKEDMKAIVGTHDFTAFSPNKEGKPPVKTIYSFDYKETKTHYIFKIHGNSFLRYMVRSIMGNILAIGTGKKPVGHIKTLLETKERTLTAKTAPACGLYLYHIYYK</sequence>
<protein>
    <recommendedName>
        <fullName evidence="4">tRNA pseudouridine synthase A</fullName>
        <ecNumber evidence="4">5.4.99.12</ecNumber>
    </recommendedName>
    <alternativeName>
        <fullName evidence="4">tRNA pseudouridine(38-40) synthase</fullName>
    </alternativeName>
    <alternativeName>
        <fullName evidence="4">tRNA pseudouridylate synthase I</fullName>
    </alternativeName>
    <alternativeName>
        <fullName evidence="4">tRNA-uridine isomerase I</fullName>
    </alternativeName>
</protein>
<evidence type="ECO:0000256" key="7">
    <source>
        <dbReference type="RuleBase" id="RU003792"/>
    </source>
</evidence>
<keyword evidence="10" id="KW-1185">Reference proteome</keyword>
<comment type="subunit">
    <text evidence="4">Homodimer.</text>
</comment>
<evidence type="ECO:0000256" key="1">
    <source>
        <dbReference type="ARBA" id="ARBA00009375"/>
    </source>
</evidence>
<keyword evidence="3 4" id="KW-0413">Isomerase</keyword>
<name>A0A449BKN0_9MOLU</name>
<dbReference type="NCBIfam" id="TIGR00071">
    <property type="entry name" value="hisT_truA"/>
    <property type="match status" value="1"/>
</dbReference>
<feature type="binding site" evidence="4 6">
    <location>
        <position position="109"/>
    </location>
    <ligand>
        <name>substrate</name>
    </ligand>
</feature>
<dbReference type="EMBL" id="LR215050">
    <property type="protein sequence ID" value="VEU82943.1"/>
    <property type="molecule type" value="Genomic_DNA"/>
</dbReference>